<organism evidence="1 2">
    <name type="scientific">Knoellia remsis</name>
    <dbReference type="NCBI Taxonomy" id="407159"/>
    <lineage>
        <taxon>Bacteria</taxon>
        <taxon>Bacillati</taxon>
        <taxon>Actinomycetota</taxon>
        <taxon>Actinomycetes</taxon>
        <taxon>Micrococcales</taxon>
        <taxon>Intrasporangiaceae</taxon>
        <taxon>Knoellia</taxon>
    </lineage>
</organism>
<dbReference type="AlphaFoldDB" id="A0A2T0TZ42"/>
<dbReference type="RefSeq" id="WP_146133015.1">
    <property type="nucleotide sequence ID" value="NZ_PVTI01000037.1"/>
</dbReference>
<dbReference type="EMBL" id="PVTI01000037">
    <property type="protein sequence ID" value="PRY50935.1"/>
    <property type="molecule type" value="Genomic_DNA"/>
</dbReference>
<evidence type="ECO:0000313" key="2">
    <source>
        <dbReference type="Proteomes" id="UP000237822"/>
    </source>
</evidence>
<dbReference type="Proteomes" id="UP000237822">
    <property type="component" value="Unassembled WGS sequence"/>
</dbReference>
<sequence length="206" mass="22687">MTTAQGPAGSVSGRLIPATRPPLSGDEAFIGLDRTVKDFWRFAMSDLRMNNTRGYVAEFLVAQAVGAHALRVEWDEYDVLTPEGLRIEVKSAAYLQNWEQTNLSRITFAGLARRGVTVGRADPSPIFGADVYVFALETATDHDSFDPLCVEQWDFHVVPRTMIEALGQRSLGLGTVRRLSGGSVPFERLGSTIRALAMEEEREEPG</sequence>
<dbReference type="OrthoDB" id="9803979at2"/>
<proteinExistence type="predicted"/>
<reference evidence="1 2" key="1">
    <citation type="submission" date="2018-03" db="EMBL/GenBank/DDBJ databases">
        <title>Genomic Encyclopedia of Archaeal and Bacterial Type Strains, Phase II (KMG-II): from individual species to whole genera.</title>
        <authorList>
            <person name="Goeker M."/>
        </authorList>
    </citation>
    <scope>NUCLEOTIDE SEQUENCE [LARGE SCALE GENOMIC DNA]</scope>
    <source>
        <strain evidence="1 2">ATCC BAA-1496</strain>
    </source>
</reference>
<comment type="caution">
    <text evidence="1">The sequence shown here is derived from an EMBL/GenBank/DDBJ whole genome shotgun (WGS) entry which is preliminary data.</text>
</comment>
<accession>A0A2T0TZ42</accession>
<gene>
    <name evidence="1" type="ORF">BCF74_13716</name>
</gene>
<protein>
    <submittedName>
        <fullName evidence="1">Uncharacterized protein</fullName>
    </submittedName>
</protein>
<keyword evidence="2" id="KW-1185">Reference proteome</keyword>
<name>A0A2T0TZ42_9MICO</name>
<evidence type="ECO:0000313" key="1">
    <source>
        <dbReference type="EMBL" id="PRY50935.1"/>
    </source>
</evidence>